<dbReference type="EMBL" id="CAJVQC010140716">
    <property type="protein sequence ID" value="CAG8844009.1"/>
    <property type="molecule type" value="Genomic_DNA"/>
</dbReference>
<proteinExistence type="predicted"/>
<evidence type="ECO:0000313" key="2">
    <source>
        <dbReference type="Proteomes" id="UP000789920"/>
    </source>
</evidence>
<name>A0ACA9SNL4_9GLOM</name>
<comment type="caution">
    <text evidence="1">The sequence shown here is derived from an EMBL/GenBank/DDBJ whole genome shotgun (WGS) entry which is preliminary data.</text>
</comment>
<evidence type="ECO:0000313" key="1">
    <source>
        <dbReference type="EMBL" id="CAG8844009.1"/>
    </source>
</evidence>
<gene>
    <name evidence="1" type="ORF">RPERSI_LOCUS33021</name>
</gene>
<dbReference type="Proteomes" id="UP000789920">
    <property type="component" value="Unassembled WGS sequence"/>
</dbReference>
<feature type="non-terminal residue" evidence="1">
    <location>
        <position position="1"/>
    </location>
</feature>
<protein>
    <submittedName>
        <fullName evidence="1">26858_t:CDS:1</fullName>
    </submittedName>
</protein>
<sequence>DENGKRKYCNSNVRVKLNSNTRDERKINKYPLELAAIVLDGKVPNLLVTYY</sequence>
<accession>A0ACA9SNL4</accession>
<reference evidence="1" key="1">
    <citation type="submission" date="2021-06" db="EMBL/GenBank/DDBJ databases">
        <authorList>
            <person name="Kallberg Y."/>
            <person name="Tangrot J."/>
            <person name="Rosling A."/>
        </authorList>
    </citation>
    <scope>NUCLEOTIDE SEQUENCE</scope>
    <source>
        <strain evidence="1">MA461A</strain>
    </source>
</reference>
<organism evidence="1 2">
    <name type="scientific">Racocetra persica</name>
    <dbReference type="NCBI Taxonomy" id="160502"/>
    <lineage>
        <taxon>Eukaryota</taxon>
        <taxon>Fungi</taxon>
        <taxon>Fungi incertae sedis</taxon>
        <taxon>Mucoromycota</taxon>
        <taxon>Glomeromycotina</taxon>
        <taxon>Glomeromycetes</taxon>
        <taxon>Diversisporales</taxon>
        <taxon>Gigasporaceae</taxon>
        <taxon>Racocetra</taxon>
    </lineage>
</organism>
<keyword evidence="2" id="KW-1185">Reference proteome</keyword>